<dbReference type="OrthoDB" id="6147065at2759"/>
<feature type="region of interest" description="Disordered" evidence="8">
    <location>
        <begin position="199"/>
        <end position="290"/>
    </location>
</feature>
<feature type="compositionally biased region" description="Polar residues" evidence="8">
    <location>
        <begin position="264"/>
        <end position="290"/>
    </location>
</feature>
<keyword evidence="2 9" id="KW-0812">Transmembrane</keyword>
<evidence type="ECO:0000256" key="7">
    <source>
        <dbReference type="PROSITE-ProRule" id="PRU00175"/>
    </source>
</evidence>
<evidence type="ECO:0000313" key="12">
    <source>
        <dbReference type="Proteomes" id="UP000005408"/>
    </source>
</evidence>
<evidence type="ECO:0000313" key="11">
    <source>
        <dbReference type="EnsemblMetazoa" id="G21874.1:cds"/>
    </source>
</evidence>
<dbReference type="InterPro" id="IPR004031">
    <property type="entry name" value="PMP22/EMP/MP20/Claudin"/>
</dbReference>
<dbReference type="SMART" id="SM00184">
    <property type="entry name" value="RING"/>
    <property type="match status" value="1"/>
</dbReference>
<evidence type="ECO:0000256" key="3">
    <source>
        <dbReference type="ARBA" id="ARBA00022771"/>
    </source>
</evidence>
<name>A0A8W8K0G9_MAGGI</name>
<keyword evidence="5 9" id="KW-1133">Transmembrane helix</keyword>
<evidence type="ECO:0000259" key="10">
    <source>
        <dbReference type="PROSITE" id="PS50089"/>
    </source>
</evidence>
<dbReference type="InterPro" id="IPR013083">
    <property type="entry name" value="Znf_RING/FYVE/PHD"/>
</dbReference>
<dbReference type="PANTHER" id="PTHR21284:SF12">
    <property type="entry name" value="EG:80H7.2 PROTEIN"/>
    <property type="match status" value="1"/>
</dbReference>
<feature type="transmembrane region" description="Helical" evidence="9">
    <location>
        <begin position="98"/>
        <end position="119"/>
    </location>
</feature>
<keyword evidence="12" id="KW-1185">Reference proteome</keyword>
<dbReference type="PROSITE" id="PS50089">
    <property type="entry name" value="ZF_RING_2"/>
    <property type="match status" value="1"/>
</dbReference>
<feature type="transmembrane region" description="Helical" evidence="9">
    <location>
        <begin position="165"/>
        <end position="190"/>
    </location>
</feature>
<evidence type="ECO:0000256" key="5">
    <source>
        <dbReference type="ARBA" id="ARBA00022989"/>
    </source>
</evidence>
<reference evidence="11" key="1">
    <citation type="submission" date="2022-08" db="UniProtKB">
        <authorList>
            <consortium name="EnsemblMetazoa"/>
        </authorList>
    </citation>
    <scope>IDENTIFICATION</scope>
    <source>
        <strain evidence="11">05x7-T-G4-1.051#20</strain>
    </source>
</reference>
<keyword evidence="6 9" id="KW-0472">Membrane</keyword>
<evidence type="ECO:0000256" key="6">
    <source>
        <dbReference type="ARBA" id="ARBA00023136"/>
    </source>
</evidence>
<dbReference type="PANTHER" id="PTHR21284">
    <property type="entry name" value="EG:80H7.2 PROTEIN"/>
    <property type="match status" value="1"/>
</dbReference>
<evidence type="ECO:0000256" key="1">
    <source>
        <dbReference type="ARBA" id="ARBA00004141"/>
    </source>
</evidence>
<feature type="transmembrane region" description="Helical" evidence="9">
    <location>
        <begin position="131"/>
        <end position="153"/>
    </location>
</feature>
<evidence type="ECO:0000256" key="4">
    <source>
        <dbReference type="ARBA" id="ARBA00022833"/>
    </source>
</evidence>
<dbReference type="GO" id="GO:0016020">
    <property type="term" value="C:membrane"/>
    <property type="evidence" value="ECO:0007669"/>
    <property type="project" value="UniProtKB-SubCell"/>
</dbReference>
<dbReference type="Gene3D" id="1.20.140.150">
    <property type="match status" value="1"/>
</dbReference>
<dbReference type="EnsemblMetazoa" id="G21874.1">
    <property type="protein sequence ID" value="G21874.1:cds"/>
    <property type="gene ID" value="G21874"/>
</dbReference>
<dbReference type="Pfam" id="PF00822">
    <property type="entry name" value="PMP22_Claudin"/>
    <property type="match status" value="1"/>
</dbReference>
<feature type="compositionally biased region" description="Pro residues" evidence="8">
    <location>
        <begin position="222"/>
        <end position="261"/>
    </location>
</feature>
<evidence type="ECO:0000256" key="8">
    <source>
        <dbReference type="SAM" id="MobiDB-lite"/>
    </source>
</evidence>
<dbReference type="Proteomes" id="UP000005408">
    <property type="component" value="Unassembled WGS sequence"/>
</dbReference>
<keyword evidence="3 7" id="KW-0863">Zinc-finger</keyword>
<dbReference type="SUPFAM" id="SSF57850">
    <property type="entry name" value="RING/U-box"/>
    <property type="match status" value="1"/>
</dbReference>
<feature type="transmembrane region" description="Helical" evidence="9">
    <location>
        <begin position="23"/>
        <end position="42"/>
    </location>
</feature>
<dbReference type="GO" id="GO:0008270">
    <property type="term" value="F:zinc ion binding"/>
    <property type="evidence" value="ECO:0007669"/>
    <property type="project" value="UniProtKB-KW"/>
</dbReference>
<dbReference type="Pfam" id="PF13920">
    <property type="entry name" value="zf-C3HC4_3"/>
    <property type="match status" value="1"/>
</dbReference>
<feature type="domain" description="RING-type" evidence="10">
    <location>
        <begin position="295"/>
        <end position="330"/>
    </location>
</feature>
<comment type="subcellular location">
    <subcellularLocation>
        <location evidence="1">Membrane</location>
        <topology evidence="1">Multi-pass membrane protein</topology>
    </subcellularLocation>
</comment>
<dbReference type="AlphaFoldDB" id="A0A8W8K0G9"/>
<organism evidence="11 12">
    <name type="scientific">Magallana gigas</name>
    <name type="common">Pacific oyster</name>
    <name type="synonym">Crassostrea gigas</name>
    <dbReference type="NCBI Taxonomy" id="29159"/>
    <lineage>
        <taxon>Eukaryota</taxon>
        <taxon>Metazoa</taxon>
        <taxon>Spiralia</taxon>
        <taxon>Lophotrochozoa</taxon>
        <taxon>Mollusca</taxon>
        <taxon>Bivalvia</taxon>
        <taxon>Autobranchia</taxon>
        <taxon>Pteriomorphia</taxon>
        <taxon>Ostreida</taxon>
        <taxon>Ostreoidea</taxon>
        <taxon>Ostreidae</taxon>
        <taxon>Magallana</taxon>
    </lineage>
</organism>
<dbReference type="InterPro" id="IPR001841">
    <property type="entry name" value="Znf_RING"/>
</dbReference>
<evidence type="ECO:0000256" key="9">
    <source>
        <dbReference type="SAM" id="Phobius"/>
    </source>
</evidence>
<evidence type="ECO:0000256" key="2">
    <source>
        <dbReference type="ARBA" id="ARBA00022692"/>
    </source>
</evidence>
<proteinExistence type="predicted"/>
<protein>
    <recommendedName>
        <fullName evidence="10">RING-type domain-containing protein</fullName>
    </recommendedName>
</protein>
<dbReference type="Gene3D" id="3.30.40.10">
    <property type="entry name" value="Zinc/RING finger domain, C3HC4 (zinc finger)"/>
    <property type="match status" value="1"/>
</dbReference>
<accession>A0A8W8K0G9</accession>
<keyword evidence="3 7" id="KW-0479">Metal-binding</keyword>
<sequence>MTVTGELAASIDTFCDSPKGSRACFFITILACFLHTFLSYGTDNWVELSEGPTESNQGLWNHCSKTLSNTDITCRESVTNFLEYRNQGVPAWLHATRFFQSAGLLMSLTSVVSSIFCTFVRKTFKKRDAQVAAAVMNFVAAGSMLIGSSIYGGQYRYVTWLKGYYLSWSFAFSILAGVAHLVAGSIYMFAPADLASIQPTSNQPQPPGANVNNHNACRAEPSAPPPDPAYYIPPPGGGYHPQYPPNNPTNPPYPPSNPNPQYPASTSQRYPLNSGQNPSSTQNAGNDIQNDNDTCVVCLDRRSAILLRPCNHFNLCEVCSRSLNQCPTCRGAIQDKIKPFR</sequence>
<keyword evidence="4" id="KW-0862">Zinc</keyword>